<evidence type="ECO:0000313" key="2">
    <source>
        <dbReference type="Proteomes" id="UP000660339"/>
    </source>
</evidence>
<accession>A0A8J3LG85</accession>
<name>A0A8J3LG85_9ACTN</name>
<evidence type="ECO:0000313" key="1">
    <source>
        <dbReference type="EMBL" id="GIG12090.1"/>
    </source>
</evidence>
<sequence length="752" mass="79430">MAVTYLGVRHHSPACARLVADTITAVRPAYVLVEGPADMNGRIGELLLGHELPIAVYTGYRDGRRRHASWAPLCAYSPEWTALTAGREVGAQLRFIDLPAWDPALAGLRNRYADAETRYSAATERLCREFAVDNIDALWDHLFEIAPAEGLAERLDVYFDAVRGETEAGPDDTARERYMAHWVRAAAADAGDRPVVVVTGGFHRPALIRLAQHGDRDWPEVPQPPGDAVVGSYLVPYSFRRLDAFDGYQSGMPSPAYYQQLWESGPVEAAARLTGAVATRLRGRRQPVSTADLIAARVTGQALAALRGHPVPSRVDVLDGLAAALVGEALEVPLPWATRGHLRPGSHPVVVEMVASLSGDLVGVLHPDTPLPPLVHAARRQLADLGLDGSGEIGIDLGDDTDRQRSRLLHRLRVLAVPGVERAAGPGPGQVPLLRERWLLEPSDDRLPALIEAGSYGGDPLDAAAAVLAERIAAAGGDMPVMAALLFDAVLCGAGELAGPLLDELDAAVASAADLGGLGQALGVVLAMWRHDGVFDTAGSVTLGTVVAAATRRALWLIEGVRGGAAPADRARIHAVTGVRDALRHAGGQLGLDLPAALGVADRVAADRDAPADLRGAVFGLGWSLRGSATDAGRAMRGAFTPAGAGDWLAGLFALAREEVLHAEGMVELLDELVGGLGEAQFLIALPALRQAFAWFPPRERHQIAVRVLRARTGGTGPDLLRLDAAPGLVAAGMALDERVDAALRREGLITT</sequence>
<keyword evidence="2" id="KW-1185">Reference proteome</keyword>
<dbReference type="RefSeq" id="WP_166380354.1">
    <property type="nucleotide sequence ID" value="NZ_BAAATT010000011.1"/>
</dbReference>
<reference evidence="1" key="1">
    <citation type="submission" date="2021-01" db="EMBL/GenBank/DDBJ databases">
        <title>Whole genome shotgun sequence of Catellatospora methionotrophica NBRC 14553.</title>
        <authorList>
            <person name="Komaki H."/>
            <person name="Tamura T."/>
        </authorList>
    </citation>
    <scope>NUCLEOTIDE SEQUENCE</scope>
    <source>
        <strain evidence="1">NBRC 14553</strain>
    </source>
</reference>
<comment type="caution">
    <text evidence="1">The sequence shown here is derived from an EMBL/GenBank/DDBJ whole genome shotgun (WGS) entry which is preliminary data.</text>
</comment>
<organism evidence="1 2">
    <name type="scientific">Catellatospora methionotrophica</name>
    <dbReference type="NCBI Taxonomy" id="121620"/>
    <lineage>
        <taxon>Bacteria</taxon>
        <taxon>Bacillati</taxon>
        <taxon>Actinomycetota</taxon>
        <taxon>Actinomycetes</taxon>
        <taxon>Micromonosporales</taxon>
        <taxon>Micromonosporaceae</taxon>
        <taxon>Catellatospora</taxon>
    </lineage>
</organism>
<proteinExistence type="predicted"/>
<dbReference type="InterPro" id="IPR043737">
    <property type="entry name" value="DUF5682"/>
</dbReference>
<protein>
    <submittedName>
        <fullName evidence="1">Uncharacterized protein</fullName>
    </submittedName>
</protein>
<gene>
    <name evidence="1" type="ORF">Cme02nite_04220</name>
</gene>
<dbReference type="Proteomes" id="UP000660339">
    <property type="component" value="Unassembled WGS sequence"/>
</dbReference>
<dbReference type="Pfam" id="PF18934">
    <property type="entry name" value="DUF5682"/>
    <property type="match status" value="1"/>
</dbReference>
<dbReference type="EMBL" id="BONJ01000001">
    <property type="protein sequence ID" value="GIG12090.1"/>
    <property type="molecule type" value="Genomic_DNA"/>
</dbReference>
<dbReference type="AlphaFoldDB" id="A0A8J3LG85"/>